<reference evidence="11 12" key="2">
    <citation type="submission" date="2021-10" db="EMBL/GenBank/DDBJ databases">
        <authorList>
            <person name="Piombo E."/>
        </authorList>
    </citation>
    <scope>NUCLEOTIDE SEQUENCE [LARGE SCALE GENOMIC DNA]</scope>
</reference>
<name>A0A9N9UI13_9HYPO</name>
<evidence type="ECO:0000256" key="8">
    <source>
        <dbReference type="SAM" id="MobiDB-lite"/>
    </source>
</evidence>
<dbReference type="Gene3D" id="1.10.287.110">
    <property type="entry name" value="DnaJ domain"/>
    <property type="match status" value="1"/>
</dbReference>
<dbReference type="EMBL" id="CABFNO020001479">
    <property type="protein sequence ID" value="CAG9991345.1"/>
    <property type="molecule type" value="Genomic_DNA"/>
</dbReference>
<dbReference type="FunFam" id="1.25.40.10:FF:000224">
    <property type="entry name" value="DnaJ and TPR domain protein"/>
    <property type="match status" value="1"/>
</dbReference>
<dbReference type="InterPro" id="IPR036869">
    <property type="entry name" value="J_dom_sf"/>
</dbReference>
<dbReference type="InterPro" id="IPR019734">
    <property type="entry name" value="TPR_rpt"/>
</dbReference>
<feature type="domain" description="J" evidence="10">
    <location>
        <begin position="403"/>
        <end position="472"/>
    </location>
</feature>
<evidence type="ECO:0000256" key="5">
    <source>
        <dbReference type="ARBA" id="ARBA00022824"/>
    </source>
</evidence>
<keyword evidence="2 9" id="KW-0732">Signal</keyword>
<dbReference type="GO" id="GO:0034975">
    <property type="term" value="P:protein folding in endoplasmic reticulum"/>
    <property type="evidence" value="ECO:0007669"/>
    <property type="project" value="TreeGrafter"/>
</dbReference>
<keyword evidence="5" id="KW-0256">Endoplasmic reticulum</keyword>
<dbReference type="GO" id="GO:0005788">
    <property type="term" value="C:endoplasmic reticulum lumen"/>
    <property type="evidence" value="ECO:0007669"/>
    <property type="project" value="UniProtKB-SubCell"/>
</dbReference>
<keyword evidence="4 7" id="KW-0802">TPR repeat</keyword>
<dbReference type="InterPro" id="IPR051727">
    <property type="entry name" value="DnaJ_C3_Co-chaperones"/>
</dbReference>
<feature type="repeat" description="TPR" evidence="7">
    <location>
        <begin position="66"/>
        <end position="99"/>
    </location>
</feature>
<feature type="region of interest" description="Disordered" evidence="8">
    <location>
        <begin position="463"/>
        <end position="497"/>
    </location>
</feature>
<dbReference type="Pfam" id="PF00226">
    <property type="entry name" value="DnaJ"/>
    <property type="match status" value="1"/>
</dbReference>
<dbReference type="GO" id="GO:0051787">
    <property type="term" value="F:misfolded protein binding"/>
    <property type="evidence" value="ECO:0007669"/>
    <property type="project" value="TreeGrafter"/>
</dbReference>
<keyword evidence="12" id="KW-1185">Reference proteome</keyword>
<dbReference type="Proteomes" id="UP000754883">
    <property type="component" value="Unassembled WGS sequence"/>
</dbReference>
<feature type="chain" id="PRO_5040222149" description="Tetratricopeptide repeat and J domain-containing co-chaperone DNJ1" evidence="9">
    <location>
        <begin position="21"/>
        <end position="513"/>
    </location>
</feature>
<comment type="caution">
    <text evidence="11">The sequence shown here is derived from an EMBL/GenBank/DDBJ whole genome shotgun (WGS) entry which is preliminary data.</text>
</comment>
<sequence length="513" mass="56796">MARSFWTLAVAAGLLATSAALSPQDIPSDVPVADLLTSAQTHLVQGQTSEALMYYDAAIARDPSNYLSLFKRGATYLSLGRTNQATEDFNKVLAIQPNFEGAHVQLAKIKVKTADWDGARAEYAAGNKGPDSEEVRELEEASGAAKLAQEAEAAKKWEDCVNHAGAAIMVASRAANLRSLRSRCRFERGEVEEGLADMQHVLSLRPGDTGPHVTISATTFYGLGDLENGISQIRKCLHSDPDSKVCKKLHKNEKAIQKAYEKIQANLQRGQTTTAGRALVGTSEDRGLIPKIKEQFEELRQDGSIVGMARSILYDNAVEAACQAYTESNHRDVEKYCDEALQLNPSSFWGRMQRGKALLKKEEYEASIRILQEAAESRPDMRDKVNPLLQKAQIALKRSKTKDYYKVLGVDSDADERQIKAAFRKASKIYHPDKAVKSGLTKDEAMKKMIEVNEAYEVLSDPELRARFDRGDDPNSPEQQRNPFHGSPFNFQGGGHPFGQQFQFQQGGFSFNF</sequence>
<evidence type="ECO:0000313" key="12">
    <source>
        <dbReference type="Proteomes" id="UP000754883"/>
    </source>
</evidence>
<dbReference type="PROSITE" id="PS50076">
    <property type="entry name" value="DNAJ_2"/>
    <property type="match status" value="1"/>
</dbReference>
<reference evidence="12" key="1">
    <citation type="submission" date="2019-06" db="EMBL/GenBank/DDBJ databases">
        <authorList>
            <person name="Broberg M."/>
        </authorList>
    </citation>
    <scope>NUCLEOTIDE SEQUENCE [LARGE SCALE GENOMIC DNA]</scope>
</reference>
<dbReference type="PANTHER" id="PTHR44140:SF2">
    <property type="entry name" value="LD25575P"/>
    <property type="match status" value="1"/>
</dbReference>
<dbReference type="SUPFAM" id="SSF46565">
    <property type="entry name" value="Chaperone J-domain"/>
    <property type="match status" value="1"/>
</dbReference>
<dbReference type="PRINTS" id="PR00625">
    <property type="entry name" value="JDOMAIN"/>
</dbReference>
<protein>
    <recommendedName>
        <fullName evidence="6">Tetratricopeptide repeat and J domain-containing co-chaperone DNJ1</fullName>
    </recommendedName>
</protein>
<dbReference type="AlphaFoldDB" id="A0A9N9UI13"/>
<dbReference type="GO" id="GO:0051087">
    <property type="term" value="F:protein-folding chaperone binding"/>
    <property type="evidence" value="ECO:0007669"/>
    <property type="project" value="TreeGrafter"/>
</dbReference>
<evidence type="ECO:0000256" key="1">
    <source>
        <dbReference type="ARBA" id="ARBA00004319"/>
    </source>
</evidence>
<dbReference type="Gene3D" id="1.25.40.10">
    <property type="entry name" value="Tetratricopeptide repeat domain"/>
    <property type="match status" value="1"/>
</dbReference>
<dbReference type="CDD" id="cd06257">
    <property type="entry name" value="DnaJ"/>
    <property type="match status" value="1"/>
</dbReference>
<accession>A0A9N9UI13</accession>
<proteinExistence type="predicted"/>
<dbReference type="Pfam" id="PF13432">
    <property type="entry name" value="TPR_16"/>
    <property type="match status" value="1"/>
</dbReference>
<dbReference type="SUPFAM" id="SSF48452">
    <property type="entry name" value="TPR-like"/>
    <property type="match status" value="2"/>
</dbReference>
<evidence type="ECO:0000256" key="6">
    <source>
        <dbReference type="ARBA" id="ARBA00073740"/>
    </source>
</evidence>
<evidence type="ECO:0000313" key="11">
    <source>
        <dbReference type="EMBL" id="CAG9991345.1"/>
    </source>
</evidence>
<dbReference type="InterPro" id="IPR011990">
    <property type="entry name" value="TPR-like_helical_dom_sf"/>
</dbReference>
<dbReference type="SMART" id="SM00028">
    <property type="entry name" value="TPR"/>
    <property type="match status" value="4"/>
</dbReference>
<comment type="subcellular location">
    <subcellularLocation>
        <location evidence="1">Endoplasmic reticulum lumen</location>
    </subcellularLocation>
</comment>
<dbReference type="PROSITE" id="PS50005">
    <property type="entry name" value="TPR"/>
    <property type="match status" value="1"/>
</dbReference>
<evidence type="ECO:0000256" key="2">
    <source>
        <dbReference type="ARBA" id="ARBA00022729"/>
    </source>
</evidence>
<feature type="signal peptide" evidence="9">
    <location>
        <begin position="1"/>
        <end position="20"/>
    </location>
</feature>
<evidence type="ECO:0000256" key="9">
    <source>
        <dbReference type="SAM" id="SignalP"/>
    </source>
</evidence>
<feature type="compositionally biased region" description="Basic and acidic residues" evidence="8">
    <location>
        <begin position="463"/>
        <end position="473"/>
    </location>
</feature>
<keyword evidence="3" id="KW-0677">Repeat</keyword>
<evidence type="ECO:0000256" key="7">
    <source>
        <dbReference type="PROSITE-ProRule" id="PRU00339"/>
    </source>
</evidence>
<dbReference type="PANTHER" id="PTHR44140">
    <property type="entry name" value="LD25575P"/>
    <property type="match status" value="1"/>
</dbReference>
<evidence type="ECO:0000259" key="10">
    <source>
        <dbReference type="PROSITE" id="PS50076"/>
    </source>
</evidence>
<evidence type="ECO:0000256" key="4">
    <source>
        <dbReference type="ARBA" id="ARBA00022803"/>
    </source>
</evidence>
<dbReference type="InterPro" id="IPR001623">
    <property type="entry name" value="DnaJ_domain"/>
</dbReference>
<dbReference type="OrthoDB" id="1726119at2759"/>
<dbReference type="SMART" id="SM00271">
    <property type="entry name" value="DnaJ"/>
    <property type="match status" value="1"/>
</dbReference>
<gene>
    <name evidence="11" type="ORF">CBYS24578_00006156</name>
</gene>
<organism evidence="11 12">
    <name type="scientific">Clonostachys byssicola</name>
    <dbReference type="NCBI Taxonomy" id="160290"/>
    <lineage>
        <taxon>Eukaryota</taxon>
        <taxon>Fungi</taxon>
        <taxon>Dikarya</taxon>
        <taxon>Ascomycota</taxon>
        <taxon>Pezizomycotina</taxon>
        <taxon>Sordariomycetes</taxon>
        <taxon>Hypocreomycetidae</taxon>
        <taxon>Hypocreales</taxon>
        <taxon>Bionectriaceae</taxon>
        <taxon>Clonostachys</taxon>
    </lineage>
</organism>
<evidence type="ECO:0000256" key="3">
    <source>
        <dbReference type="ARBA" id="ARBA00022737"/>
    </source>
</evidence>